<name>A0A6C0DL83_9ZZZZ</name>
<organism evidence="1">
    <name type="scientific">viral metagenome</name>
    <dbReference type="NCBI Taxonomy" id="1070528"/>
    <lineage>
        <taxon>unclassified sequences</taxon>
        <taxon>metagenomes</taxon>
        <taxon>organismal metagenomes</taxon>
    </lineage>
</organism>
<dbReference type="InterPro" id="IPR004211">
    <property type="entry name" value="Endonuclease_7"/>
</dbReference>
<dbReference type="AlphaFoldDB" id="A0A6C0DL83"/>
<reference evidence="1" key="1">
    <citation type="journal article" date="2020" name="Nature">
        <title>Giant virus diversity and host interactions through global metagenomics.</title>
        <authorList>
            <person name="Schulz F."/>
            <person name="Roux S."/>
            <person name="Paez-Espino D."/>
            <person name="Jungbluth S."/>
            <person name="Walsh D.A."/>
            <person name="Denef V.J."/>
            <person name="McMahon K.D."/>
            <person name="Konstantinidis K.T."/>
            <person name="Eloe-Fadrosh E.A."/>
            <person name="Kyrpides N.C."/>
            <person name="Woyke T."/>
        </authorList>
    </citation>
    <scope>NUCLEOTIDE SEQUENCE</scope>
    <source>
        <strain evidence="1">GVMAG-M-3300023174-30</strain>
    </source>
</reference>
<protein>
    <recommendedName>
        <fullName evidence="2">Recombination endonuclease VII</fullName>
    </recommendedName>
</protein>
<accession>A0A6C0DL83</accession>
<evidence type="ECO:0000313" key="1">
    <source>
        <dbReference type="EMBL" id="QHT17718.1"/>
    </source>
</evidence>
<proteinExistence type="predicted"/>
<dbReference type="Gene3D" id="3.40.1800.10">
    <property type="entry name" value="His-Me finger endonucleases"/>
    <property type="match status" value="1"/>
</dbReference>
<dbReference type="SUPFAM" id="SSF54060">
    <property type="entry name" value="His-Me finger endonucleases"/>
    <property type="match status" value="1"/>
</dbReference>
<dbReference type="EMBL" id="MN739643">
    <property type="protein sequence ID" value="QHT17718.1"/>
    <property type="molecule type" value="Genomic_DNA"/>
</dbReference>
<dbReference type="InterPro" id="IPR044925">
    <property type="entry name" value="His-Me_finger_sf"/>
</dbReference>
<dbReference type="Pfam" id="PF02945">
    <property type="entry name" value="Endonuclease_7"/>
    <property type="match status" value="1"/>
</dbReference>
<sequence>MSTVKKSIEPTFSKKEIENYIRQKDKCIFNNPKDEYLWARAQLKTCSKCLLQKRLCDFNGNTSGTDAFNKDGYRLRRPECNECTKNVSKGKTEAKNKAKELGILYVAPKETLCGVCNKPASSGNSIVFDHCHVNNVFRGYCCNSCNRSIGVLGDNVDGLLRALNYLLKNEKTTIIQNADGELVKST</sequence>
<dbReference type="InterPro" id="IPR038563">
    <property type="entry name" value="Endonuclease_7_sf"/>
</dbReference>
<evidence type="ECO:0008006" key="2">
    <source>
        <dbReference type="Google" id="ProtNLM"/>
    </source>
</evidence>